<feature type="transmembrane region" description="Helical" evidence="1">
    <location>
        <begin position="58"/>
        <end position="78"/>
    </location>
</feature>
<keyword evidence="3" id="KW-1185">Reference proteome</keyword>
<keyword evidence="1" id="KW-0472">Membrane</keyword>
<sequence>MKNIIDFFSVNKKAFTGGIITTVIIGLGVFLLGNISGYEAKNLLNTSMQGLNMLCNTIVLASATILALLLTLLGISTGTDTTLKDRHYKQVMNIAKFDTILFISALVLFQFFNIPITEADKVEISWFKYIYWATLFASSIISGMMVTTILMLYGTVTNIIAIVGLGMDDHRMLATENDDIEEVDDNEDIDTNEKVDKKN</sequence>
<gene>
    <name evidence="2" type="ORF">RLT85_00045</name>
</gene>
<comment type="caution">
    <text evidence="2">The sequence shown here is derived from an EMBL/GenBank/DDBJ whole genome shotgun (WGS) entry which is preliminary data.</text>
</comment>
<dbReference type="EMBL" id="JAVRBG010000001">
    <property type="protein sequence ID" value="MDT0293020.1"/>
    <property type="molecule type" value="Genomic_DNA"/>
</dbReference>
<dbReference type="RefSeq" id="WP_311399998.1">
    <property type="nucleotide sequence ID" value="NZ_JAVRBG010000001.1"/>
</dbReference>
<accession>A0ABU2KE90</accession>
<keyword evidence="1" id="KW-0812">Transmembrane</keyword>
<organism evidence="2 3">
    <name type="scientific">Mesonia ostreae</name>
    <dbReference type="NCBI Taxonomy" id="861110"/>
    <lineage>
        <taxon>Bacteria</taxon>
        <taxon>Pseudomonadati</taxon>
        <taxon>Bacteroidota</taxon>
        <taxon>Flavobacteriia</taxon>
        <taxon>Flavobacteriales</taxon>
        <taxon>Flavobacteriaceae</taxon>
        <taxon>Mesonia</taxon>
    </lineage>
</organism>
<feature type="transmembrane region" description="Helical" evidence="1">
    <location>
        <begin position="99"/>
        <end position="117"/>
    </location>
</feature>
<keyword evidence="1" id="KW-1133">Transmembrane helix</keyword>
<evidence type="ECO:0000313" key="3">
    <source>
        <dbReference type="Proteomes" id="UP001182991"/>
    </source>
</evidence>
<reference evidence="3" key="1">
    <citation type="submission" date="2023-07" db="EMBL/GenBank/DDBJ databases">
        <title>Isolating and identifying novel microbial strains from the Mariana Trench.</title>
        <authorList>
            <person name="Fu H."/>
        </authorList>
    </citation>
    <scope>NUCLEOTIDE SEQUENCE [LARGE SCALE GENOMIC DNA]</scope>
    <source>
        <strain evidence="3">T-y2</strain>
    </source>
</reference>
<feature type="transmembrane region" description="Helical" evidence="1">
    <location>
        <begin position="14"/>
        <end position="38"/>
    </location>
</feature>
<evidence type="ECO:0000313" key="2">
    <source>
        <dbReference type="EMBL" id="MDT0293020.1"/>
    </source>
</evidence>
<evidence type="ECO:0000256" key="1">
    <source>
        <dbReference type="SAM" id="Phobius"/>
    </source>
</evidence>
<protein>
    <submittedName>
        <fullName evidence="2">Uncharacterized protein</fullName>
    </submittedName>
</protein>
<dbReference type="Proteomes" id="UP001182991">
    <property type="component" value="Unassembled WGS sequence"/>
</dbReference>
<name>A0ABU2KE90_9FLAO</name>
<feature type="transmembrane region" description="Helical" evidence="1">
    <location>
        <begin position="129"/>
        <end position="153"/>
    </location>
</feature>
<proteinExistence type="predicted"/>